<dbReference type="InterPro" id="IPR027417">
    <property type="entry name" value="P-loop_NTPase"/>
</dbReference>
<dbReference type="PANTHER" id="PTHR37512:SF1">
    <property type="entry name" value="NADR_TTD14 AAA DOMAIN-CONTAINING PROTEIN"/>
    <property type="match status" value="1"/>
</dbReference>
<dbReference type="RefSeq" id="WP_114562251.1">
    <property type="nucleotide sequence ID" value="NZ_CP031124.1"/>
</dbReference>
<keyword evidence="3" id="KW-1185">Reference proteome</keyword>
<sequence length="179" mass="20611">MKKVVIIGPESTGKSSLCTALAQHFKSPQVPEYAREFLHKNGTDYRFEDLLTIAQGQLAGEDAVVQTYPDAPYVFIDTDMHVMHVWSTVVFEQEHAYVESERAKRHYDLYLLACPDLPWVADEMREYPDLAMRERLYRIYKDILTHQSTPWAEVRGIGEARTQCAIDAVLGIHRLKNQV</sequence>
<evidence type="ECO:0000313" key="2">
    <source>
        <dbReference type="EMBL" id="AXF85010.1"/>
    </source>
</evidence>
<dbReference type="PANTHER" id="PTHR37512">
    <property type="entry name" value="TRIFUNCTIONAL NAD BIOSYNTHESIS/REGULATOR PROTEIN NADR"/>
    <property type="match status" value="1"/>
</dbReference>
<reference evidence="3" key="1">
    <citation type="submission" date="2018-07" db="EMBL/GenBank/DDBJ databases">
        <authorList>
            <person name="Kim H."/>
        </authorList>
    </citation>
    <scope>NUCLEOTIDE SEQUENCE [LARGE SCALE GENOMIC DNA]</scope>
    <source>
        <strain evidence="3">F02</strain>
    </source>
</reference>
<dbReference type="KEGG" id="hyf:DTO96_100727"/>
<dbReference type="Pfam" id="PF13521">
    <property type="entry name" value="AAA_28"/>
    <property type="match status" value="1"/>
</dbReference>
<name>A0A345D9H2_9BURK</name>
<dbReference type="InterPro" id="IPR038727">
    <property type="entry name" value="NadR/Ttd14_AAA_dom"/>
</dbReference>
<proteinExistence type="predicted"/>
<dbReference type="Gene3D" id="3.40.50.300">
    <property type="entry name" value="P-loop containing nucleotide triphosphate hydrolases"/>
    <property type="match status" value="1"/>
</dbReference>
<dbReference type="InterPro" id="IPR052735">
    <property type="entry name" value="NAD_biosynth-regulator"/>
</dbReference>
<evidence type="ECO:0000259" key="1">
    <source>
        <dbReference type="Pfam" id="PF13521"/>
    </source>
</evidence>
<organism evidence="2 3">
    <name type="scientific">Ephemeroptericola cinctiostellae</name>
    <dbReference type="NCBI Taxonomy" id="2268024"/>
    <lineage>
        <taxon>Bacteria</taxon>
        <taxon>Pseudomonadati</taxon>
        <taxon>Pseudomonadota</taxon>
        <taxon>Betaproteobacteria</taxon>
        <taxon>Burkholderiales</taxon>
        <taxon>Burkholderiaceae</taxon>
        <taxon>Ephemeroptericola</taxon>
    </lineage>
</organism>
<feature type="domain" description="NadR/Ttd14 AAA" evidence="1">
    <location>
        <begin position="3"/>
        <end position="161"/>
    </location>
</feature>
<protein>
    <submittedName>
        <fullName evidence="2">Trifunctional NAD biosynthesis/regulator protein NadR</fullName>
    </submittedName>
</protein>
<dbReference type="Proteomes" id="UP000252182">
    <property type="component" value="Chromosome"/>
</dbReference>
<dbReference type="SUPFAM" id="SSF52540">
    <property type="entry name" value="P-loop containing nucleoside triphosphate hydrolases"/>
    <property type="match status" value="1"/>
</dbReference>
<evidence type="ECO:0000313" key="3">
    <source>
        <dbReference type="Proteomes" id="UP000252182"/>
    </source>
</evidence>
<dbReference type="EMBL" id="CP031124">
    <property type="protein sequence ID" value="AXF85010.1"/>
    <property type="molecule type" value="Genomic_DNA"/>
</dbReference>
<dbReference type="OrthoDB" id="9151999at2"/>
<accession>A0A345D9H2</accession>
<dbReference type="AlphaFoldDB" id="A0A345D9H2"/>
<gene>
    <name evidence="2" type="primary">nadR</name>
    <name evidence="2" type="ORF">DTO96_100727</name>
</gene>